<keyword evidence="7 14" id="KW-0812">Transmembrane</keyword>
<dbReference type="InterPro" id="IPR051085">
    <property type="entry name" value="MB_O-acyltransferase"/>
</dbReference>
<dbReference type="RefSeq" id="WP_284309307.1">
    <property type="nucleotide sequence ID" value="NZ_BSPB01000067.1"/>
</dbReference>
<sequence length="491" mass="55563">MLFNSAVYLFAFLPTALVVYFGLCRLRWISAAQGWLVLASLFFYSYWKLEYLPLLLGSLVVNFLVGQELARPRAARSDVPRQWLLGGAIVANLGLLGYYKYAHFLADNLNALTGAQLDWPQVALPLAISFFTFQQIAYLVDSYRGLTREYDFLRYALFITFFPQLIAGPIVHHHEMMPQFARRRNWVIHSGHVLTGLCIFAIGLFKKVVIADGFAPWADQGFDGSQALGFYEAWVTSLSYTFQLYFDFSGYCDMAMGAALLFNIRLPLNFRSPYQALDIQDFWRRWHITLGRFLRDYVYIPLGGNRGAAWHTGLNLFLTFVIGGLWHGASWMFVIWGALHGAALVLHRLWQATGLRLQRWLAWLLTFLFVNGAWVFFRAPSLDSAWRVLRGMADWRGALGPAAADLPTAAFAWGGWSVDLWLRWLPPALVAQLPQYAALAAAAFVLTRGHAGRLMDAPPRWHTTLACAVLLGVAFYATLASTSTVFLYFNF</sequence>
<evidence type="ECO:0000256" key="11">
    <source>
        <dbReference type="ARBA" id="ARBA00023315"/>
    </source>
</evidence>
<dbReference type="PIRSF" id="PIRSF016636">
    <property type="entry name" value="AlgI_DltB"/>
    <property type="match status" value="1"/>
</dbReference>
<evidence type="ECO:0000256" key="5">
    <source>
        <dbReference type="ARBA" id="ARBA00022475"/>
    </source>
</evidence>
<feature type="transmembrane region" description="Helical" evidence="14">
    <location>
        <begin position="52"/>
        <end position="70"/>
    </location>
</feature>
<dbReference type="EMBL" id="BSPB01000067">
    <property type="protein sequence ID" value="GLS16603.1"/>
    <property type="molecule type" value="Genomic_DNA"/>
</dbReference>
<accession>A0ABQ6C8K0</accession>
<evidence type="ECO:0000256" key="3">
    <source>
        <dbReference type="ARBA" id="ARBA00010323"/>
    </source>
</evidence>
<dbReference type="Pfam" id="PF03062">
    <property type="entry name" value="MBOAT"/>
    <property type="match status" value="1"/>
</dbReference>
<feature type="transmembrane region" description="Helical" evidence="14">
    <location>
        <begin position="316"/>
        <end position="339"/>
    </location>
</feature>
<keyword evidence="6 13" id="KW-0808">Transferase</keyword>
<feature type="transmembrane region" description="Helical" evidence="14">
    <location>
        <begin position="82"/>
        <end position="102"/>
    </location>
</feature>
<comment type="subcellular location">
    <subcellularLocation>
        <location evidence="1">Cell membrane</location>
        <topology evidence="1">Multi-pass membrane protein</topology>
    </subcellularLocation>
</comment>
<feature type="transmembrane region" description="Helical" evidence="14">
    <location>
        <begin position="152"/>
        <end position="171"/>
    </location>
</feature>
<evidence type="ECO:0000256" key="9">
    <source>
        <dbReference type="ARBA" id="ARBA00022989"/>
    </source>
</evidence>
<evidence type="ECO:0000256" key="14">
    <source>
        <dbReference type="SAM" id="Phobius"/>
    </source>
</evidence>
<evidence type="ECO:0000256" key="12">
    <source>
        <dbReference type="ARBA" id="ARBA00031030"/>
    </source>
</evidence>
<keyword evidence="16" id="KW-1185">Reference proteome</keyword>
<protein>
    <recommendedName>
        <fullName evidence="4">Probable alginate O-acetylase AlgI</fullName>
    </recommendedName>
    <alternativeName>
        <fullName evidence="12">Alginate biosynthesis protein AlgI</fullName>
    </alternativeName>
</protein>
<comment type="caution">
    <text evidence="15">The sequence shown here is derived from an EMBL/GenBank/DDBJ whole genome shotgun (WGS) entry which is preliminary data.</text>
</comment>
<dbReference type="InterPro" id="IPR028362">
    <property type="entry name" value="AlgI"/>
</dbReference>
<reference evidence="16" key="1">
    <citation type="journal article" date="2019" name="Int. J. Syst. Evol. Microbiol.">
        <title>The Global Catalogue of Microorganisms (GCM) 10K type strain sequencing project: providing services to taxonomists for standard genome sequencing and annotation.</title>
        <authorList>
            <consortium name="The Broad Institute Genomics Platform"/>
            <consortium name="The Broad Institute Genome Sequencing Center for Infectious Disease"/>
            <person name="Wu L."/>
            <person name="Ma J."/>
        </authorList>
    </citation>
    <scope>NUCLEOTIDE SEQUENCE [LARGE SCALE GENOMIC DNA]</scope>
    <source>
        <strain evidence="16">NBRC 109341</strain>
    </source>
</reference>
<feature type="transmembrane region" description="Helical" evidence="14">
    <location>
        <begin position="186"/>
        <end position="205"/>
    </location>
</feature>
<feature type="transmembrane region" description="Helical" evidence="14">
    <location>
        <begin position="424"/>
        <end position="446"/>
    </location>
</feature>
<keyword evidence="9 14" id="KW-1133">Transmembrane helix</keyword>
<evidence type="ECO:0000256" key="2">
    <source>
        <dbReference type="ARBA" id="ARBA00005182"/>
    </source>
</evidence>
<feature type="transmembrane region" description="Helical" evidence="14">
    <location>
        <begin position="359"/>
        <end position="377"/>
    </location>
</feature>
<proteinExistence type="inferred from homology"/>
<organism evidence="15 16">
    <name type="scientific">Hydrogenophaga electricum</name>
    <dbReference type="NCBI Taxonomy" id="1230953"/>
    <lineage>
        <taxon>Bacteria</taxon>
        <taxon>Pseudomonadati</taxon>
        <taxon>Pseudomonadota</taxon>
        <taxon>Betaproteobacteria</taxon>
        <taxon>Burkholderiales</taxon>
        <taxon>Comamonadaceae</taxon>
        <taxon>Hydrogenophaga</taxon>
    </lineage>
</organism>
<evidence type="ECO:0000256" key="8">
    <source>
        <dbReference type="ARBA" id="ARBA00022841"/>
    </source>
</evidence>
<dbReference type="Proteomes" id="UP001156903">
    <property type="component" value="Unassembled WGS sequence"/>
</dbReference>
<feature type="transmembrane region" description="Helical" evidence="14">
    <location>
        <begin position="6"/>
        <end position="23"/>
    </location>
</feature>
<evidence type="ECO:0000256" key="7">
    <source>
        <dbReference type="ARBA" id="ARBA00022692"/>
    </source>
</evidence>
<evidence type="ECO:0000313" key="16">
    <source>
        <dbReference type="Proteomes" id="UP001156903"/>
    </source>
</evidence>
<evidence type="ECO:0000256" key="6">
    <source>
        <dbReference type="ARBA" id="ARBA00022679"/>
    </source>
</evidence>
<dbReference type="InterPro" id="IPR004299">
    <property type="entry name" value="MBOAT_fam"/>
</dbReference>
<keyword evidence="8" id="KW-0016">Alginate biosynthesis</keyword>
<evidence type="ECO:0000256" key="4">
    <source>
        <dbReference type="ARBA" id="ARBA00016084"/>
    </source>
</evidence>
<comment type="pathway">
    <text evidence="2">Glycan biosynthesis; alginate biosynthesis.</text>
</comment>
<dbReference type="PANTHER" id="PTHR13285:SF23">
    <property type="entry name" value="TEICHOIC ACID D-ALANYLTRANSFERASE"/>
    <property type="match status" value="1"/>
</dbReference>
<dbReference type="InterPro" id="IPR024194">
    <property type="entry name" value="Ac/AlaTfrase_AlgI/DltB"/>
</dbReference>
<comment type="similarity">
    <text evidence="3 13">Belongs to the membrane-bound acyltransferase family.</text>
</comment>
<keyword evidence="10 13" id="KW-0472">Membrane</keyword>
<gene>
    <name evidence="15" type="primary">patA</name>
    <name evidence="15" type="ORF">GCM10007935_40460</name>
</gene>
<keyword evidence="5 13" id="KW-1003">Cell membrane</keyword>
<name>A0ABQ6C8K0_9BURK</name>
<evidence type="ECO:0000256" key="10">
    <source>
        <dbReference type="ARBA" id="ARBA00023136"/>
    </source>
</evidence>
<evidence type="ECO:0000256" key="1">
    <source>
        <dbReference type="ARBA" id="ARBA00004651"/>
    </source>
</evidence>
<feature type="transmembrane region" description="Helical" evidence="14">
    <location>
        <begin position="122"/>
        <end position="140"/>
    </location>
</feature>
<dbReference type="PANTHER" id="PTHR13285">
    <property type="entry name" value="ACYLTRANSFERASE"/>
    <property type="match status" value="1"/>
</dbReference>
<dbReference type="PIRSF" id="PIRSF500217">
    <property type="entry name" value="AlgI"/>
    <property type="match status" value="1"/>
</dbReference>
<keyword evidence="11 13" id="KW-0012">Acyltransferase</keyword>
<evidence type="ECO:0000256" key="13">
    <source>
        <dbReference type="PIRNR" id="PIRNR016636"/>
    </source>
</evidence>
<feature type="transmembrane region" description="Helical" evidence="14">
    <location>
        <begin position="398"/>
        <end position="418"/>
    </location>
</feature>
<feature type="transmembrane region" description="Helical" evidence="14">
    <location>
        <begin position="467"/>
        <end position="489"/>
    </location>
</feature>
<evidence type="ECO:0000313" key="15">
    <source>
        <dbReference type="EMBL" id="GLS16603.1"/>
    </source>
</evidence>